<sequence>MESIQQQTDVPPERPESRDVASPYLAAVHRAWRDVCTTTEPRSDTLRLALHALARDARARGLGVQSLLKLLDQLTKPRSPADAATPGFDRVREWAGTEVIRAYYGGR</sequence>
<reference evidence="2" key="1">
    <citation type="submission" date="2022-08" db="EMBL/GenBank/DDBJ databases">
        <title>Draft genome sequencing of Roseisolibacter agri AW1220.</title>
        <authorList>
            <person name="Tobiishi Y."/>
            <person name="Tonouchi A."/>
        </authorList>
    </citation>
    <scope>NUCLEOTIDE SEQUENCE</scope>
    <source>
        <strain evidence="2">AW1220</strain>
    </source>
</reference>
<dbReference type="EMBL" id="BRXS01000001">
    <property type="protein sequence ID" value="GLC23797.1"/>
    <property type="molecule type" value="Genomic_DNA"/>
</dbReference>
<comment type="caution">
    <text evidence="2">The sequence shown here is derived from an EMBL/GenBank/DDBJ whole genome shotgun (WGS) entry which is preliminary data.</text>
</comment>
<protein>
    <submittedName>
        <fullName evidence="2">Uncharacterized protein</fullName>
    </submittedName>
</protein>
<evidence type="ECO:0000256" key="1">
    <source>
        <dbReference type="SAM" id="MobiDB-lite"/>
    </source>
</evidence>
<evidence type="ECO:0000313" key="2">
    <source>
        <dbReference type="EMBL" id="GLC23797.1"/>
    </source>
</evidence>
<organism evidence="2 3">
    <name type="scientific">Roseisolibacter agri</name>
    <dbReference type="NCBI Taxonomy" id="2014610"/>
    <lineage>
        <taxon>Bacteria</taxon>
        <taxon>Pseudomonadati</taxon>
        <taxon>Gemmatimonadota</taxon>
        <taxon>Gemmatimonadia</taxon>
        <taxon>Gemmatimonadales</taxon>
        <taxon>Gemmatimonadaceae</taxon>
        <taxon>Roseisolibacter</taxon>
    </lineage>
</organism>
<evidence type="ECO:0000313" key="3">
    <source>
        <dbReference type="Proteomes" id="UP001161325"/>
    </source>
</evidence>
<gene>
    <name evidence="2" type="ORF">rosag_03100</name>
</gene>
<proteinExistence type="predicted"/>
<dbReference type="AlphaFoldDB" id="A0AA37Q390"/>
<name>A0AA37Q390_9BACT</name>
<keyword evidence="3" id="KW-1185">Reference proteome</keyword>
<feature type="region of interest" description="Disordered" evidence="1">
    <location>
        <begin position="1"/>
        <end position="20"/>
    </location>
</feature>
<accession>A0AA37Q390</accession>
<dbReference type="RefSeq" id="WP_284348241.1">
    <property type="nucleotide sequence ID" value="NZ_BRXS01000001.1"/>
</dbReference>
<dbReference type="Proteomes" id="UP001161325">
    <property type="component" value="Unassembled WGS sequence"/>
</dbReference>